<dbReference type="GO" id="GO:0016279">
    <property type="term" value="F:protein-lysine N-methyltransferase activity"/>
    <property type="evidence" value="ECO:0007669"/>
    <property type="project" value="InterPro"/>
</dbReference>
<reference evidence="5 6" key="1">
    <citation type="submission" date="2019-09" db="EMBL/GenBank/DDBJ databases">
        <title>Hydrogenophaga aromatica sp. nov., isolated from a para-xylene-degrading enrichment culture.</title>
        <authorList>
            <person name="Tancsics A."/>
            <person name="Banerjee S."/>
        </authorList>
    </citation>
    <scope>NUCLEOTIDE SEQUENCE [LARGE SCALE GENOMIC DNA]</scope>
    <source>
        <strain evidence="5 6">D2P1</strain>
    </source>
</reference>
<keyword evidence="4" id="KW-0812">Transmembrane</keyword>
<gene>
    <name evidence="5" type="ORF">F3K02_00825</name>
</gene>
<evidence type="ECO:0000256" key="4">
    <source>
        <dbReference type="SAM" id="Phobius"/>
    </source>
</evidence>
<organism evidence="5 6">
    <name type="scientific">Hydrogenophaga aromaticivorans</name>
    <dbReference type="NCBI Taxonomy" id="2610898"/>
    <lineage>
        <taxon>Bacteria</taxon>
        <taxon>Pseudomonadati</taxon>
        <taxon>Pseudomonadota</taxon>
        <taxon>Betaproteobacteria</taxon>
        <taxon>Burkholderiales</taxon>
        <taxon>Comamonadaceae</taxon>
        <taxon>Hydrogenophaga</taxon>
    </lineage>
</organism>
<dbReference type="GO" id="GO:0032259">
    <property type="term" value="P:methylation"/>
    <property type="evidence" value="ECO:0007669"/>
    <property type="project" value="UniProtKB-KW"/>
</dbReference>
<dbReference type="CDD" id="cd02440">
    <property type="entry name" value="AdoMet_MTases"/>
    <property type="match status" value="1"/>
</dbReference>
<keyword evidence="1 5" id="KW-0489">Methyltransferase</keyword>
<evidence type="ECO:0000256" key="2">
    <source>
        <dbReference type="ARBA" id="ARBA00022679"/>
    </source>
</evidence>
<comment type="caution">
    <text evidence="5">The sequence shown here is derived from an EMBL/GenBank/DDBJ whole genome shotgun (WGS) entry which is preliminary data.</text>
</comment>
<accession>A0A7Y8GS03</accession>
<keyword evidence="6" id="KW-1185">Reference proteome</keyword>
<keyword evidence="4" id="KW-1133">Transmembrane helix</keyword>
<evidence type="ECO:0000256" key="1">
    <source>
        <dbReference type="ARBA" id="ARBA00022603"/>
    </source>
</evidence>
<proteinExistence type="predicted"/>
<keyword evidence="4" id="KW-0472">Membrane</keyword>
<keyword evidence="3" id="KW-0949">S-adenosyl-L-methionine</keyword>
<evidence type="ECO:0000256" key="3">
    <source>
        <dbReference type="ARBA" id="ARBA00022691"/>
    </source>
</evidence>
<dbReference type="SUPFAM" id="SSF53335">
    <property type="entry name" value="S-adenosyl-L-methionine-dependent methyltransferases"/>
    <property type="match status" value="1"/>
</dbReference>
<dbReference type="PANTHER" id="PTHR13610">
    <property type="entry name" value="METHYLTRANSFERASE DOMAIN-CONTAINING PROTEIN"/>
    <property type="match status" value="1"/>
</dbReference>
<dbReference type="Gene3D" id="3.40.50.150">
    <property type="entry name" value="Vaccinia Virus protein VP39"/>
    <property type="match status" value="1"/>
</dbReference>
<dbReference type="InterPro" id="IPR026170">
    <property type="entry name" value="FAM173A/B"/>
</dbReference>
<evidence type="ECO:0000313" key="6">
    <source>
        <dbReference type="Proteomes" id="UP000545507"/>
    </source>
</evidence>
<dbReference type="EMBL" id="VYGV01000001">
    <property type="protein sequence ID" value="NWF43810.1"/>
    <property type="molecule type" value="Genomic_DNA"/>
</dbReference>
<dbReference type="PANTHER" id="PTHR13610:SF9">
    <property type="entry name" value="FI06469P"/>
    <property type="match status" value="1"/>
</dbReference>
<dbReference type="Proteomes" id="UP000545507">
    <property type="component" value="Unassembled WGS sequence"/>
</dbReference>
<feature type="transmembrane region" description="Helical" evidence="4">
    <location>
        <begin position="29"/>
        <end position="49"/>
    </location>
</feature>
<keyword evidence="2 5" id="KW-0808">Transferase</keyword>
<sequence>MPLTMLIWPLPALLTWALAWAVFVGLRAAGLGAVAAFVLALLVSGAPAWTGRTPWRRAFMLGGFPLSLLVTGAAGALPGWVWLVPLALLLALYPLNTWRDAPLFPTPALALKGLALKAPLPAGAHVVDAGCGLGAGLKALHGEYPQARILGLEWSWPLTALCALRCRFAKVRRADIWAADWSGYDLVYLFQRPESMSRAMDKAARELRSGSWLVSLEFEAVGWAHRARLQNVDGKPVWLYQAPFQRR</sequence>
<name>A0A7Y8GS03_9BURK</name>
<dbReference type="AlphaFoldDB" id="A0A7Y8GS03"/>
<protein>
    <submittedName>
        <fullName evidence="5">Class I SAM-dependent methyltransferase</fullName>
    </submittedName>
</protein>
<evidence type="ECO:0000313" key="5">
    <source>
        <dbReference type="EMBL" id="NWF43810.1"/>
    </source>
</evidence>
<feature type="transmembrane region" description="Helical" evidence="4">
    <location>
        <begin position="61"/>
        <end position="93"/>
    </location>
</feature>
<dbReference type="InterPro" id="IPR029063">
    <property type="entry name" value="SAM-dependent_MTases_sf"/>
</dbReference>